<feature type="domain" description="Transcription regulator TrmB N-terminal" evidence="2">
    <location>
        <begin position="197"/>
        <end position="253"/>
    </location>
</feature>
<accession>F0QW71</accession>
<evidence type="ECO:0000259" key="2">
    <source>
        <dbReference type="Pfam" id="PF01978"/>
    </source>
</evidence>
<feature type="transmembrane region" description="Helical" evidence="1">
    <location>
        <begin position="157"/>
        <end position="181"/>
    </location>
</feature>
<dbReference type="InterPro" id="IPR002831">
    <property type="entry name" value="Tscrpt_reg_TrmB_N"/>
</dbReference>
<gene>
    <name evidence="3" type="ordered locus">VMUT_1965</name>
</gene>
<dbReference type="InterPro" id="IPR036388">
    <property type="entry name" value="WH-like_DNA-bd_sf"/>
</dbReference>
<protein>
    <submittedName>
        <fullName evidence="3">Transcriptional regulator, TrmB</fullName>
    </submittedName>
</protein>
<dbReference type="EMBL" id="CP002529">
    <property type="protein sequence ID" value="ADY02166.1"/>
    <property type="molecule type" value="Genomic_DNA"/>
</dbReference>
<dbReference type="Gene3D" id="1.10.10.10">
    <property type="entry name" value="Winged helix-like DNA-binding domain superfamily/Winged helix DNA-binding domain"/>
    <property type="match status" value="1"/>
</dbReference>
<dbReference type="RefSeq" id="WP_013605328.1">
    <property type="nucleotide sequence ID" value="NC_015151.1"/>
</dbReference>
<name>F0QW71_VULM7</name>
<sequence length="264" mass="29203">MVIIPLLLTWIITLYSNGTSTVNLNTTLTGEFITLQLPVQPQSYMMVLVNGSVTAYMINGTSIVIPVLGTANVTITYVPKIFVENNFIGMDVGNTTVEIIIPNNILIANITLSLMGMKMINNELVIMAKGPGEFLYTVMPISTTQSSTSRASAHMHYYEFLTIIMIIAIIVIVAPISYALIMRRGRRTEETSTSITALNLSDYEMSILKYLGSKGGSAFEIDISRDLGIPRTTVWRSVRRLENLGLVRITKVEGKNMVTLVRNK</sequence>
<evidence type="ECO:0000313" key="4">
    <source>
        <dbReference type="Proteomes" id="UP000007485"/>
    </source>
</evidence>
<dbReference type="AlphaFoldDB" id="F0QW71"/>
<dbReference type="SUPFAM" id="SSF46785">
    <property type="entry name" value="Winged helix' DNA-binding domain"/>
    <property type="match status" value="1"/>
</dbReference>
<keyword evidence="1" id="KW-1133">Transmembrane helix</keyword>
<keyword evidence="1" id="KW-0812">Transmembrane</keyword>
<dbReference type="InterPro" id="IPR011991">
    <property type="entry name" value="ArsR-like_HTH"/>
</dbReference>
<reference evidence="3 4" key="1">
    <citation type="journal article" date="2011" name="J. Bacteriol.">
        <title>Complete genome sequence of 'Vulcanisaeta moutnovskia' strain 768-28, a novel member of the hyperthermophilic crenarchaeal genus vulcanisaeta.</title>
        <authorList>
            <person name="Gumerov V.M."/>
            <person name="Mardanov A.V."/>
            <person name="Beletsky A.V."/>
            <person name="Prokofeva M.I."/>
            <person name="Bonch-Osmolovskaya E.A."/>
            <person name="Ravin N.V."/>
            <person name="Skryabin K.G."/>
        </authorList>
    </citation>
    <scope>NUCLEOTIDE SEQUENCE [LARGE SCALE GENOMIC DNA]</scope>
    <source>
        <strain evidence="3 4">768-28</strain>
    </source>
</reference>
<dbReference type="CDD" id="cd00090">
    <property type="entry name" value="HTH_ARSR"/>
    <property type="match status" value="1"/>
</dbReference>
<dbReference type="HOGENOM" id="CLU_910958_0_0_2"/>
<dbReference type="KEGG" id="vmo:VMUT_1965"/>
<dbReference type="eggNOG" id="arCOG00374">
    <property type="taxonomic scope" value="Archaea"/>
</dbReference>
<proteinExistence type="predicted"/>
<dbReference type="Proteomes" id="UP000007485">
    <property type="component" value="Chromosome"/>
</dbReference>
<evidence type="ECO:0000256" key="1">
    <source>
        <dbReference type="SAM" id="Phobius"/>
    </source>
</evidence>
<dbReference type="InterPro" id="IPR036390">
    <property type="entry name" value="WH_DNA-bd_sf"/>
</dbReference>
<evidence type="ECO:0000313" key="3">
    <source>
        <dbReference type="EMBL" id="ADY02166.1"/>
    </source>
</evidence>
<dbReference type="OrthoDB" id="28494at2157"/>
<keyword evidence="1" id="KW-0472">Membrane</keyword>
<dbReference type="Pfam" id="PF01978">
    <property type="entry name" value="TrmB"/>
    <property type="match status" value="1"/>
</dbReference>
<dbReference type="GeneID" id="10289617"/>
<dbReference type="STRING" id="985053.VMUT_1965"/>
<keyword evidence="4" id="KW-1185">Reference proteome</keyword>
<organism evidence="3 4">
    <name type="scientific">Vulcanisaeta moutnovskia (strain 768-28)</name>
    <dbReference type="NCBI Taxonomy" id="985053"/>
    <lineage>
        <taxon>Archaea</taxon>
        <taxon>Thermoproteota</taxon>
        <taxon>Thermoprotei</taxon>
        <taxon>Thermoproteales</taxon>
        <taxon>Thermoproteaceae</taxon>
        <taxon>Vulcanisaeta</taxon>
    </lineage>
</organism>